<name>A0ABM4AME7_VANTA</name>
<gene>
    <name evidence="3" type="primary">LOC113393068</name>
</gene>
<dbReference type="Proteomes" id="UP001652626">
    <property type="component" value="Chromosome 12"/>
</dbReference>
<evidence type="ECO:0000313" key="3">
    <source>
        <dbReference type="RefSeq" id="XP_064072475.1"/>
    </source>
</evidence>
<dbReference type="GeneID" id="113393068"/>
<organism evidence="2 3">
    <name type="scientific">Vanessa tameamea</name>
    <name type="common">Kamehameha butterfly</name>
    <dbReference type="NCBI Taxonomy" id="334116"/>
    <lineage>
        <taxon>Eukaryota</taxon>
        <taxon>Metazoa</taxon>
        <taxon>Ecdysozoa</taxon>
        <taxon>Arthropoda</taxon>
        <taxon>Hexapoda</taxon>
        <taxon>Insecta</taxon>
        <taxon>Pterygota</taxon>
        <taxon>Neoptera</taxon>
        <taxon>Endopterygota</taxon>
        <taxon>Lepidoptera</taxon>
        <taxon>Glossata</taxon>
        <taxon>Ditrysia</taxon>
        <taxon>Papilionoidea</taxon>
        <taxon>Nymphalidae</taxon>
        <taxon>Nymphalinae</taxon>
        <taxon>Vanessa</taxon>
    </lineage>
</organism>
<protein>
    <submittedName>
        <fullName evidence="3">Uncharacterized protein LOC113393068 isoform X1</fullName>
    </submittedName>
</protein>
<evidence type="ECO:0000256" key="1">
    <source>
        <dbReference type="SAM" id="MobiDB-lite"/>
    </source>
</evidence>
<sequence length="1241" mass="142190">MSVTGEVVQALGNSWIICRSKSYAGRIYYFNTLTGEAAWNLSESEIEKAKKRTSMLENQTDFPVDNCPEPMDSPQDYPSEMPPHSKHHIPTHNVPFKVFNNQIINNQFPKLPYQIAAQFSNISSLNPIQFNIPITPTPGIWNLPSHSMFITPNAISQQPILSNSLNNYDYVPVTNTALSLTNRFTSLDENYKNTKPLQRKFQLNTGNTSGVRKNHFRNRFHNWSNKKDLRLLLSSKKRKPESKNYHFKVNNILSEEKRNNCQLISCDDDDEMWLEANSRNQSSNESLDISSLKKVLRVEDNFKVWYIVTDSNVMLNNINFLNILLNSDNQCRLMVPQIVMEKIQMATNSRFRTNAHRAAYFISQQIDANIAEIDEPNLQYNDDRDAIINCCTKLVDQDYEVVLITDNVELHNLENTRFLVFTVREIKKILIKTEAHGSVSNNSKEVTLNRKRNIKITISNDLNKISFDPIQQNRHEIGPVSVSEASTDKNSLPEDDASIQLPVEDFAQSNNIQKKTDNVAVQAKSSELDAIHKNNDQRADSFPSSNTDLKAKRIHLKRSLSHEFNSSNKTGTKTFKWNKRRSKTSLSNNLYHSKVSKSDQIDIGTMTKESFQPNCQKSCGDLSLESIESFRRYSYEESSESSSVVVRKNCREGNIIDETSASETSHIRHIVDMENENDESLSERPSKVVQEPCVSKSCDNKNENVMFEVTSRAMEDILKIKCDEWISRFVQIIEEASTQVLQQDPPFILDTMLPPWTIYEATECIKRKFSNDNDTVDAANKLLNVLFEIGGLRGKIKVDINPNKYMEMYSYGVYLIDALQGLLNNSEDLQIAAESLSKLLIDIQDSHLNPGNQDFLTDEHINNQDKAIKIILPEHRVKETKEQMCNNTEIASNENSDKVDSVKYNGGENIQIVSNSSSAKSNTLFSSPGKYHLRSHRKKLLQKNDFVENVSFIRNIDLESSFFTSLHLKKANKDIRPKVNDVANEDMKDQVDGEIANSENNLVNVKENDKIDTMYETDLVSNEPKVIRNFIRCPEFEEKIKNKSNLVFDSWTNKNENQSEMDYSENEQNDYEFLADEYYCGNDYDYESIDGEEISGDNLDKDEEGNLNTSMKIQNINFKAIIQKIQHNIQEAFSSVHGFCEKCYSTLSSDGSNFEKNDIQNLAERTYSYLNDLCDALTSVLTRETSNSVYKMQELLKVEEFKDIIVEDGDLEGYRNFITQCLEQGSILKESVKLIVEATRE</sequence>
<dbReference type="RefSeq" id="XP_064072475.1">
    <property type="nucleotide sequence ID" value="XM_064216405.1"/>
</dbReference>
<reference evidence="3" key="1">
    <citation type="submission" date="2025-08" db="UniProtKB">
        <authorList>
            <consortium name="RefSeq"/>
        </authorList>
    </citation>
    <scope>IDENTIFICATION</scope>
    <source>
        <tissue evidence="3">Whole body</tissue>
    </source>
</reference>
<proteinExistence type="predicted"/>
<feature type="region of interest" description="Disordered" evidence="1">
    <location>
        <begin position="60"/>
        <end position="86"/>
    </location>
</feature>
<accession>A0ABM4AME7</accession>
<evidence type="ECO:0000313" key="2">
    <source>
        <dbReference type="Proteomes" id="UP001652626"/>
    </source>
</evidence>
<keyword evidence="2" id="KW-1185">Reference proteome</keyword>